<accession>A0A158HV00</accession>
<evidence type="ECO:0000256" key="2">
    <source>
        <dbReference type="ARBA" id="ARBA00012438"/>
    </source>
</evidence>
<dbReference type="PRINTS" id="PR00344">
    <property type="entry name" value="BCTRLSENSOR"/>
</dbReference>
<dbReference type="AlphaFoldDB" id="A0A158HV00"/>
<dbReference type="RefSeq" id="WP_060858068.1">
    <property type="nucleotide sequence ID" value="NZ_FCOC02000020.1"/>
</dbReference>
<dbReference type="InterPro" id="IPR036890">
    <property type="entry name" value="HATPase_C_sf"/>
</dbReference>
<sequence>MENRVLILAPRGRDADVIGEVLSRDGRKCLVCRDAATLNSELRTSAGTALIAEEALSDDDMPQLFQWLEQQPTWSDFPLIVLATKRTERRPKHALELLEKLGNVVVLERPLHAETLRRAVASSLRARLRQYEARRQLVERVESQERLHLALAAGRLGSWELDVETGALRSTEAFRKIFGYKGPTLDYAQIVESIHPDDREMRQRALDRSIAENTNLTIEYRVIWPDGSVHWVESRGHPMRTVNHATGCVTTRIIGVSLDVTDRHEVNEKILASQLVAERLNNTLESRIAERTQELASANDQLMKEIHERSKVQAVLVQAQKMEALGQLTGGIAHDFNNLLNVIMGNAELIMRVSRDERVNNMAQTVKRATERGAKLTGQLLTFSRSSNLDLKAIDVISMLHGMRDMLALSLGTGIHFGTRFDVEEAWTDADANQLELAVLNLGINARDAMPDGGVLTIHVDQRSAPDETMPPGQYVVIGVSDTGTGIAPELLSRVFDPFFTTKPVGKGTGLGLSQVYGIASQAGGTARIHSEAGKGTTVELWLPLRERREAEAAIPEPDEARSDGDRRILVIEDDVDVRSFLVDCLKMLGYTVTEAAQGRSGLERLHHDNPDLVMVDFAMPGMNGLEVISEVKRTHPRLPVILATGYADVDVSKERVDGYAVLRKPFQIGDLARTVKAALMSSHA</sequence>
<dbReference type="Pfam" id="PF00512">
    <property type="entry name" value="HisKA"/>
    <property type="match status" value="1"/>
</dbReference>
<organism evidence="9 10">
    <name type="scientific">Caballeronia sordidicola</name>
    <name type="common">Burkholderia sordidicola</name>
    <dbReference type="NCBI Taxonomy" id="196367"/>
    <lineage>
        <taxon>Bacteria</taxon>
        <taxon>Pseudomonadati</taxon>
        <taxon>Pseudomonadota</taxon>
        <taxon>Betaproteobacteria</taxon>
        <taxon>Burkholderiales</taxon>
        <taxon>Burkholderiaceae</taxon>
        <taxon>Caballeronia</taxon>
    </lineage>
</organism>
<name>A0A158HV00_CABSO</name>
<dbReference type="PROSITE" id="PS50113">
    <property type="entry name" value="PAC"/>
    <property type="match status" value="1"/>
</dbReference>
<dbReference type="InterPro" id="IPR003594">
    <property type="entry name" value="HATPase_dom"/>
</dbReference>
<dbReference type="SMART" id="SM00388">
    <property type="entry name" value="HisKA"/>
    <property type="match status" value="1"/>
</dbReference>
<dbReference type="EC" id="2.7.13.3" evidence="2"/>
<comment type="catalytic activity">
    <reaction evidence="1">
        <text>ATP + protein L-histidine = ADP + protein N-phospho-L-histidine.</text>
        <dbReference type="EC" id="2.7.13.3"/>
    </reaction>
</comment>
<feature type="domain" description="PAC" evidence="8">
    <location>
        <begin position="216"/>
        <end position="272"/>
    </location>
</feature>
<dbReference type="Gene3D" id="2.10.70.100">
    <property type="match status" value="1"/>
</dbReference>
<dbReference type="CDD" id="cd00156">
    <property type="entry name" value="REC"/>
    <property type="match status" value="1"/>
</dbReference>
<evidence type="ECO:0000259" key="6">
    <source>
        <dbReference type="PROSITE" id="PS50110"/>
    </source>
</evidence>
<feature type="modified residue" description="4-aspartylphosphate" evidence="4">
    <location>
        <position position="617"/>
    </location>
</feature>
<dbReference type="InterPro" id="IPR013655">
    <property type="entry name" value="PAS_fold_3"/>
</dbReference>
<dbReference type="SUPFAM" id="SSF55874">
    <property type="entry name" value="ATPase domain of HSP90 chaperone/DNA topoisomerase II/histidine kinase"/>
    <property type="match status" value="1"/>
</dbReference>
<dbReference type="NCBIfam" id="TIGR00229">
    <property type="entry name" value="sensory_box"/>
    <property type="match status" value="1"/>
</dbReference>
<dbReference type="Gene3D" id="1.10.287.130">
    <property type="match status" value="1"/>
</dbReference>
<dbReference type="GO" id="GO:0000155">
    <property type="term" value="F:phosphorelay sensor kinase activity"/>
    <property type="evidence" value="ECO:0007669"/>
    <property type="project" value="InterPro"/>
</dbReference>
<dbReference type="InterPro" id="IPR005467">
    <property type="entry name" value="His_kinase_dom"/>
</dbReference>
<dbReference type="Pfam" id="PF08447">
    <property type="entry name" value="PAS_3"/>
    <property type="match status" value="1"/>
</dbReference>
<dbReference type="InterPro" id="IPR000700">
    <property type="entry name" value="PAS-assoc_C"/>
</dbReference>
<dbReference type="InterPro" id="IPR003661">
    <property type="entry name" value="HisK_dim/P_dom"/>
</dbReference>
<dbReference type="SUPFAM" id="SSF52172">
    <property type="entry name" value="CheY-like"/>
    <property type="match status" value="2"/>
</dbReference>
<dbReference type="PROSITE" id="PS50112">
    <property type="entry name" value="PAS"/>
    <property type="match status" value="1"/>
</dbReference>
<dbReference type="PANTHER" id="PTHR43065">
    <property type="entry name" value="SENSOR HISTIDINE KINASE"/>
    <property type="match status" value="1"/>
</dbReference>
<dbReference type="SUPFAM" id="SSF55785">
    <property type="entry name" value="PYP-like sensor domain (PAS domain)"/>
    <property type="match status" value="1"/>
</dbReference>
<dbReference type="Proteomes" id="UP000054893">
    <property type="component" value="Unassembled WGS sequence"/>
</dbReference>
<evidence type="ECO:0000256" key="3">
    <source>
        <dbReference type="ARBA" id="ARBA00022553"/>
    </source>
</evidence>
<dbReference type="InterPro" id="IPR036097">
    <property type="entry name" value="HisK_dim/P_sf"/>
</dbReference>
<evidence type="ECO:0000313" key="9">
    <source>
        <dbReference type="EMBL" id="SAL47731.1"/>
    </source>
</evidence>
<evidence type="ECO:0000259" key="7">
    <source>
        <dbReference type="PROSITE" id="PS50112"/>
    </source>
</evidence>
<feature type="domain" description="PAS" evidence="7">
    <location>
        <begin position="143"/>
        <end position="213"/>
    </location>
</feature>
<keyword evidence="9" id="KW-0418">Kinase</keyword>
<dbReference type="OrthoDB" id="5389366at2"/>
<gene>
    <name evidence="9" type="ORF">AWB64_05034</name>
</gene>
<evidence type="ECO:0000313" key="10">
    <source>
        <dbReference type="Proteomes" id="UP000054893"/>
    </source>
</evidence>
<evidence type="ECO:0000259" key="5">
    <source>
        <dbReference type="PROSITE" id="PS50109"/>
    </source>
</evidence>
<dbReference type="Pfam" id="PF00072">
    <property type="entry name" value="Response_reg"/>
    <property type="match status" value="1"/>
</dbReference>
<evidence type="ECO:0000259" key="8">
    <source>
        <dbReference type="PROSITE" id="PS50113"/>
    </source>
</evidence>
<dbReference type="InterPro" id="IPR004358">
    <property type="entry name" value="Sig_transdc_His_kin-like_C"/>
</dbReference>
<dbReference type="Gene3D" id="3.30.565.10">
    <property type="entry name" value="Histidine kinase-like ATPase, C-terminal domain"/>
    <property type="match status" value="1"/>
</dbReference>
<feature type="domain" description="Response regulatory" evidence="6">
    <location>
        <begin position="568"/>
        <end position="680"/>
    </location>
</feature>
<dbReference type="Pfam" id="PF02518">
    <property type="entry name" value="HATPase_c"/>
    <property type="match status" value="1"/>
</dbReference>
<dbReference type="InterPro" id="IPR001789">
    <property type="entry name" value="Sig_transdc_resp-reg_receiver"/>
</dbReference>
<dbReference type="PROSITE" id="PS50109">
    <property type="entry name" value="HIS_KIN"/>
    <property type="match status" value="1"/>
</dbReference>
<dbReference type="EMBL" id="FCOC02000020">
    <property type="protein sequence ID" value="SAL47731.1"/>
    <property type="molecule type" value="Genomic_DNA"/>
</dbReference>
<dbReference type="InterPro" id="IPR000014">
    <property type="entry name" value="PAS"/>
</dbReference>
<evidence type="ECO:0000256" key="4">
    <source>
        <dbReference type="PROSITE-ProRule" id="PRU00169"/>
    </source>
</evidence>
<dbReference type="Gene3D" id="3.30.450.20">
    <property type="entry name" value="PAS domain"/>
    <property type="match status" value="1"/>
</dbReference>
<dbReference type="PROSITE" id="PS50096">
    <property type="entry name" value="IQ"/>
    <property type="match status" value="1"/>
</dbReference>
<dbReference type="SMART" id="SM00387">
    <property type="entry name" value="HATPase_c"/>
    <property type="match status" value="1"/>
</dbReference>
<feature type="domain" description="Histidine kinase" evidence="5">
    <location>
        <begin position="331"/>
        <end position="547"/>
    </location>
</feature>
<dbReference type="CDD" id="cd00130">
    <property type="entry name" value="PAS"/>
    <property type="match status" value="1"/>
</dbReference>
<dbReference type="Gene3D" id="3.40.50.2300">
    <property type="match status" value="1"/>
</dbReference>
<dbReference type="CDD" id="cd00082">
    <property type="entry name" value="HisKA"/>
    <property type="match status" value="1"/>
</dbReference>
<reference evidence="9 10" key="1">
    <citation type="submission" date="2016-01" db="EMBL/GenBank/DDBJ databases">
        <authorList>
            <person name="Oliw E.H."/>
        </authorList>
    </citation>
    <scope>NUCLEOTIDE SEQUENCE [LARGE SCALE GENOMIC DNA]</scope>
    <source>
        <strain evidence="9">LMG 22029</strain>
    </source>
</reference>
<proteinExistence type="predicted"/>
<dbReference type="PROSITE" id="PS50110">
    <property type="entry name" value="RESPONSE_REGULATORY"/>
    <property type="match status" value="1"/>
</dbReference>
<evidence type="ECO:0000256" key="1">
    <source>
        <dbReference type="ARBA" id="ARBA00000085"/>
    </source>
</evidence>
<keyword evidence="3 4" id="KW-0597">Phosphoprotein</keyword>
<dbReference type="InterPro" id="IPR011006">
    <property type="entry name" value="CheY-like_superfamily"/>
</dbReference>
<protein>
    <recommendedName>
        <fullName evidence="2">histidine kinase</fullName>
        <ecNumber evidence="2">2.7.13.3</ecNumber>
    </recommendedName>
</protein>
<dbReference type="PANTHER" id="PTHR43065:SF42">
    <property type="entry name" value="TWO-COMPONENT SENSOR PPRA"/>
    <property type="match status" value="1"/>
</dbReference>
<dbReference type="InterPro" id="IPR035965">
    <property type="entry name" value="PAS-like_dom_sf"/>
</dbReference>
<keyword evidence="9" id="KW-0808">Transferase</keyword>
<dbReference type="SUPFAM" id="SSF47384">
    <property type="entry name" value="Homodimeric domain of signal transducing histidine kinase"/>
    <property type="match status" value="1"/>
</dbReference>
<dbReference type="SMART" id="SM00448">
    <property type="entry name" value="REC"/>
    <property type="match status" value="1"/>
</dbReference>